<keyword evidence="10 15" id="KW-0560">Oxidoreductase</keyword>
<keyword evidence="8" id="KW-0256">Endoplasmic reticulum</keyword>
<dbReference type="GO" id="GO:0005506">
    <property type="term" value="F:iron ion binding"/>
    <property type="evidence" value="ECO:0007669"/>
    <property type="project" value="InterPro"/>
</dbReference>
<evidence type="ECO:0000256" key="12">
    <source>
        <dbReference type="ARBA" id="ARBA00023033"/>
    </source>
</evidence>
<dbReference type="InterPro" id="IPR002401">
    <property type="entry name" value="Cyt_P450_E_grp-I"/>
</dbReference>
<dbReference type="EMBL" id="VTPC01090728">
    <property type="protein sequence ID" value="KAF2881534.1"/>
    <property type="molecule type" value="Genomic_DNA"/>
</dbReference>
<comment type="caution">
    <text evidence="16">The sequence shown here is derived from an EMBL/GenBank/DDBJ whole genome shotgun (WGS) entry which is preliminary data.</text>
</comment>
<dbReference type="InterPro" id="IPR017972">
    <property type="entry name" value="Cyt_P450_CS"/>
</dbReference>
<keyword evidence="17" id="KW-1185">Reference proteome</keyword>
<comment type="function">
    <text evidence="2">May be involved in the metabolism of insect hormones and in the breakdown of synthetic insecticides.</text>
</comment>
<sequence length="481" mass="56174">MCKCLHLGPPRIPILGSYWALLKEDYYFSHRSTELVAKRYNTDILGIFLGPAPAIIPFGYDLCKEVLTREEFFGRNDTILTRGRSLGDLIGIFFVDGPYWKEQRRFSLRNLRDYGFGRRFATTEEHMEKEVRDLIELFTTEPKPEDKDICRERGQLLMPDTLFAPILNSILYMLVGRRFDNQEVREIGRGIMRFLRSGDGTGGAISLAPWLRYFAPNFFGFTPVVEENKRFTKFFQQQINEHKVNLTDDHQADLIDTYLSKLEELKRENETETTFSEKQLIWTLIDFMFPAPVAIGQTLNCLWVYLVNYPEIQERIQEEIDRVVGRSRLPNLDDRKDMPYTEAVIRETLRKDPINPLGISRRCMQDTYLRGYFVPKDTVILPHLWSACHDVKKWKDPENFRPERFLNRHGDLLKKDYTIGFGAGKRLCAGETFSRQTMFLLVSGLLQNFSFAPADEMPDPKKKIWGVLLSSPEFWVKAISR</sequence>
<evidence type="ECO:0000256" key="9">
    <source>
        <dbReference type="ARBA" id="ARBA00022848"/>
    </source>
</evidence>
<dbReference type="InterPro" id="IPR036396">
    <property type="entry name" value="Cyt_P450_sf"/>
</dbReference>
<evidence type="ECO:0000256" key="3">
    <source>
        <dbReference type="ARBA" id="ARBA00004174"/>
    </source>
</evidence>
<dbReference type="OrthoDB" id="1103324at2759"/>
<dbReference type="GO" id="GO:0006082">
    <property type="term" value="P:organic acid metabolic process"/>
    <property type="evidence" value="ECO:0007669"/>
    <property type="project" value="TreeGrafter"/>
</dbReference>
<evidence type="ECO:0000256" key="10">
    <source>
        <dbReference type="ARBA" id="ARBA00023002"/>
    </source>
</evidence>
<dbReference type="PROSITE" id="PS00086">
    <property type="entry name" value="CYTOCHROME_P450"/>
    <property type="match status" value="1"/>
</dbReference>
<dbReference type="Gene3D" id="1.10.630.10">
    <property type="entry name" value="Cytochrome P450"/>
    <property type="match status" value="1"/>
</dbReference>
<dbReference type="GO" id="GO:0008395">
    <property type="term" value="F:steroid hydroxylase activity"/>
    <property type="evidence" value="ECO:0007669"/>
    <property type="project" value="TreeGrafter"/>
</dbReference>
<dbReference type="GO" id="GO:0006805">
    <property type="term" value="P:xenobiotic metabolic process"/>
    <property type="evidence" value="ECO:0007669"/>
    <property type="project" value="TreeGrafter"/>
</dbReference>
<keyword evidence="9" id="KW-0492">Microsome</keyword>
<dbReference type="Pfam" id="PF00067">
    <property type="entry name" value="p450"/>
    <property type="match status" value="1"/>
</dbReference>
<dbReference type="GO" id="GO:0016712">
    <property type="term" value="F:oxidoreductase activity, acting on paired donors, with incorporation or reduction of molecular oxygen, reduced flavin or flavoprotein as one donor, and incorporation of one atom of oxygen"/>
    <property type="evidence" value="ECO:0007669"/>
    <property type="project" value="TreeGrafter"/>
</dbReference>
<accession>A0A8K0G0S9</accession>
<gene>
    <name evidence="16" type="ORF">ILUMI_24637</name>
</gene>
<evidence type="ECO:0000256" key="7">
    <source>
        <dbReference type="ARBA" id="ARBA00022723"/>
    </source>
</evidence>
<comment type="subcellular location">
    <subcellularLocation>
        <location evidence="4">Endoplasmic reticulum membrane</location>
        <topology evidence="4">Peripheral membrane protein</topology>
    </subcellularLocation>
    <subcellularLocation>
        <location evidence="3">Microsome membrane</location>
        <topology evidence="3">Peripheral membrane protein</topology>
    </subcellularLocation>
</comment>
<organism evidence="16 17">
    <name type="scientific">Ignelater luminosus</name>
    <name type="common">Cucubano</name>
    <name type="synonym">Pyrophorus luminosus</name>
    <dbReference type="NCBI Taxonomy" id="2038154"/>
    <lineage>
        <taxon>Eukaryota</taxon>
        <taxon>Metazoa</taxon>
        <taxon>Ecdysozoa</taxon>
        <taxon>Arthropoda</taxon>
        <taxon>Hexapoda</taxon>
        <taxon>Insecta</taxon>
        <taxon>Pterygota</taxon>
        <taxon>Neoptera</taxon>
        <taxon>Endopterygota</taxon>
        <taxon>Coleoptera</taxon>
        <taxon>Polyphaga</taxon>
        <taxon>Elateriformia</taxon>
        <taxon>Elateroidea</taxon>
        <taxon>Elateridae</taxon>
        <taxon>Agrypninae</taxon>
        <taxon>Pyrophorini</taxon>
        <taxon>Ignelater</taxon>
    </lineage>
</organism>
<dbReference type="GO" id="GO:0020037">
    <property type="term" value="F:heme binding"/>
    <property type="evidence" value="ECO:0007669"/>
    <property type="project" value="InterPro"/>
</dbReference>
<dbReference type="FunFam" id="1.10.630.10:FF:000238">
    <property type="entry name" value="Cytochrome P450 2A6"/>
    <property type="match status" value="1"/>
</dbReference>
<protein>
    <recommendedName>
        <fullName evidence="18">Cytochrome P450</fullName>
    </recommendedName>
</protein>
<keyword evidence="11 14" id="KW-0408">Iron</keyword>
<evidence type="ECO:0000256" key="11">
    <source>
        <dbReference type="ARBA" id="ARBA00023004"/>
    </source>
</evidence>
<comment type="similarity">
    <text evidence="5 15">Belongs to the cytochrome P450 family.</text>
</comment>
<dbReference type="PRINTS" id="PR00385">
    <property type="entry name" value="P450"/>
</dbReference>
<dbReference type="InterPro" id="IPR050182">
    <property type="entry name" value="Cytochrome_P450_fam2"/>
</dbReference>
<dbReference type="PANTHER" id="PTHR24300:SF376">
    <property type="entry name" value="CYTOCHROME P450 15A1"/>
    <property type="match status" value="1"/>
</dbReference>
<proteinExistence type="inferred from homology"/>
<dbReference type="AlphaFoldDB" id="A0A8K0G0S9"/>
<evidence type="ECO:0000256" key="2">
    <source>
        <dbReference type="ARBA" id="ARBA00003690"/>
    </source>
</evidence>
<evidence type="ECO:0000313" key="16">
    <source>
        <dbReference type="EMBL" id="KAF2881534.1"/>
    </source>
</evidence>
<evidence type="ECO:0000313" key="17">
    <source>
        <dbReference type="Proteomes" id="UP000801492"/>
    </source>
</evidence>
<dbReference type="SUPFAM" id="SSF48264">
    <property type="entry name" value="Cytochrome P450"/>
    <property type="match status" value="1"/>
</dbReference>
<evidence type="ECO:0008006" key="18">
    <source>
        <dbReference type="Google" id="ProtNLM"/>
    </source>
</evidence>
<feature type="binding site" description="axial binding residue" evidence="14">
    <location>
        <position position="428"/>
    </location>
    <ligand>
        <name>heme</name>
        <dbReference type="ChEBI" id="CHEBI:30413"/>
    </ligand>
    <ligandPart>
        <name>Fe</name>
        <dbReference type="ChEBI" id="CHEBI:18248"/>
    </ligandPart>
</feature>
<evidence type="ECO:0000256" key="5">
    <source>
        <dbReference type="ARBA" id="ARBA00010617"/>
    </source>
</evidence>
<keyword evidence="7 14" id="KW-0479">Metal-binding</keyword>
<dbReference type="PRINTS" id="PR00463">
    <property type="entry name" value="EP450I"/>
</dbReference>
<name>A0A8K0G0S9_IGNLU</name>
<comment type="cofactor">
    <cofactor evidence="1 14">
        <name>heme</name>
        <dbReference type="ChEBI" id="CHEBI:30413"/>
    </cofactor>
</comment>
<dbReference type="InterPro" id="IPR001128">
    <property type="entry name" value="Cyt_P450"/>
</dbReference>
<dbReference type="PANTHER" id="PTHR24300">
    <property type="entry name" value="CYTOCHROME P450 508A4-RELATED"/>
    <property type="match status" value="1"/>
</dbReference>
<keyword evidence="6 14" id="KW-0349">Heme</keyword>
<evidence type="ECO:0000256" key="1">
    <source>
        <dbReference type="ARBA" id="ARBA00001971"/>
    </source>
</evidence>
<reference evidence="16" key="1">
    <citation type="submission" date="2019-08" db="EMBL/GenBank/DDBJ databases">
        <title>The genome of the North American firefly Photinus pyralis.</title>
        <authorList>
            <consortium name="Photinus pyralis genome working group"/>
            <person name="Fallon T.R."/>
            <person name="Sander Lower S.E."/>
            <person name="Weng J.-K."/>
        </authorList>
    </citation>
    <scope>NUCLEOTIDE SEQUENCE</scope>
    <source>
        <strain evidence="16">TRF0915ILg1</strain>
        <tissue evidence="16">Whole body</tissue>
    </source>
</reference>
<evidence type="ECO:0000256" key="14">
    <source>
        <dbReference type="PIRSR" id="PIRSR602401-1"/>
    </source>
</evidence>
<dbReference type="Proteomes" id="UP000801492">
    <property type="component" value="Unassembled WGS sequence"/>
</dbReference>
<keyword evidence="12 15" id="KW-0503">Monooxygenase</keyword>
<evidence type="ECO:0000256" key="8">
    <source>
        <dbReference type="ARBA" id="ARBA00022824"/>
    </source>
</evidence>
<evidence type="ECO:0000256" key="4">
    <source>
        <dbReference type="ARBA" id="ARBA00004406"/>
    </source>
</evidence>
<dbReference type="GO" id="GO:0005789">
    <property type="term" value="C:endoplasmic reticulum membrane"/>
    <property type="evidence" value="ECO:0007669"/>
    <property type="project" value="UniProtKB-SubCell"/>
</dbReference>
<evidence type="ECO:0000256" key="13">
    <source>
        <dbReference type="ARBA" id="ARBA00023136"/>
    </source>
</evidence>
<keyword evidence="13" id="KW-0472">Membrane</keyword>
<evidence type="ECO:0000256" key="15">
    <source>
        <dbReference type="RuleBase" id="RU000461"/>
    </source>
</evidence>
<evidence type="ECO:0000256" key="6">
    <source>
        <dbReference type="ARBA" id="ARBA00022617"/>
    </source>
</evidence>